<evidence type="ECO:0000313" key="1">
    <source>
        <dbReference type="EMBL" id="KNC48714.1"/>
    </source>
</evidence>
<dbReference type="PANTHER" id="PTHR13524">
    <property type="entry name" value="MYOTUBULARIN-RELATED"/>
    <property type="match status" value="1"/>
</dbReference>
<reference evidence="1 2" key="1">
    <citation type="submission" date="2010-05" db="EMBL/GenBank/DDBJ databases">
        <title>The Genome Sequence of Thecamonas trahens ATCC 50062.</title>
        <authorList>
            <consortium name="The Broad Institute Genome Sequencing Platform"/>
            <person name="Russ C."/>
            <person name="Cuomo C."/>
            <person name="Shea T."/>
            <person name="Young S.K."/>
            <person name="Zeng Q."/>
            <person name="Koehrsen M."/>
            <person name="Haas B."/>
            <person name="Borodovsky M."/>
            <person name="Guigo R."/>
            <person name="Alvarado L."/>
            <person name="Berlin A."/>
            <person name="Bochicchio J."/>
            <person name="Borenstein D."/>
            <person name="Chapman S."/>
            <person name="Chen Z."/>
            <person name="Freedman E."/>
            <person name="Gellesch M."/>
            <person name="Goldberg J."/>
            <person name="Griggs A."/>
            <person name="Gujja S."/>
            <person name="Heilman E."/>
            <person name="Heiman D."/>
            <person name="Hepburn T."/>
            <person name="Howarth C."/>
            <person name="Jen D."/>
            <person name="Larson L."/>
            <person name="Mehta T."/>
            <person name="Park D."/>
            <person name="Pearson M."/>
            <person name="Roberts A."/>
            <person name="Saif S."/>
            <person name="Shenoy N."/>
            <person name="Sisk P."/>
            <person name="Stolte C."/>
            <person name="Sykes S."/>
            <person name="Thomson T."/>
            <person name="Walk T."/>
            <person name="White J."/>
            <person name="Yandava C."/>
            <person name="Burger G."/>
            <person name="Gray M.W."/>
            <person name="Holland P.W.H."/>
            <person name="King N."/>
            <person name="Lang F.B.F."/>
            <person name="Roger A.J."/>
            <person name="Ruiz-Trillo I."/>
            <person name="Lander E."/>
            <person name="Nusbaum C."/>
        </authorList>
    </citation>
    <scope>NUCLEOTIDE SEQUENCE [LARGE SCALE GENOMIC DNA]</scope>
    <source>
        <strain evidence="1 2">ATCC 50062</strain>
    </source>
</reference>
<dbReference type="Proteomes" id="UP000054408">
    <property type="component" value="Unassembled WGS sequence"/>
</dbReference>
<dbReference type="RefSeq" id="XP_013762766.1">
    <property type="nucleotide sequence ID" value="XM_013907312.1"/>
</dbReference>
<dbReference type="InterPro" id="IPR039802">
    <property type="entry name" value="MTMR14"/>
</dbReference>
<dbReference type="GO" id="GO:0004721">
    <property type="term" value="F:phosphoprotein phosphatase activity"/>
    <property type="evidence" value="ECO:0007669"/>
    <property type="project" value="InterPro"/>
</dbReference>
<proteinExistence type="predicted"/>
<dbReference type="eggNOG" id="ENOG502QQ9R">
    <property type="taxonomic scope" value="Eukaryota"/>
</dbReference>
<dbReference type="InterPro" id="IPR029021">
    <property type="entry name" value="Prot-tyrosine_phosphatase-like"/>
</dbReference>
<dbReference type="PANTHER" id="PTHR13524:SF2">
    <property type="entry name" value="MYOTUBULARIN-RELATED PROTEIN 14"/>
    <property type="match status" value="1"/>
</dbReference>
<name>A0A0L0D8P6_THETB</name>
<keyword evidence="2" id="KW-1185">Reference proteome</keyword>
<dbReference type="GO" id="GO:0004438">
    <property type="term" value="F:phosphatidylinositol-3-phosphate phosphatase activity"/>
    <property type="evidence" value="ECO:0007669"/>
    <property type="project" value="InterPro"/>
</dbReference>
<dbReference type="GeneID" id="25560295"/>
<dbReference type="OMA" id="ASAPECN"/>
<dbReference type="AlphaFoldDB" id="A0A0L0D8P6"/>
<gene>
    <name evidence="1" type="ORF">AMSG_00489</name>
</gene>
<sequence length="505" mass="54453">MEHFYASATPAAPCPVVDAALETAERLAAVDYEVVRVANPGGILCGTYAARVLILNARAADARAPGPTDSATLQALFFKARQARVRGRFVVPVIPFRGRFICRSSTLASKKEALGQTVLFTAKSSLRFASAVATPVDDASELEVEGATASRTAATGDIVDRAREADIALLKALGVRYVCDLMVEGRKVKWGMFVCSSEKVDSFQRYQRAGISINAIPYPGVEHFAAFAAAPEAADELVFDWSHAECNSVLALDAPLPGRAAHLSWQHYQSWSLVTMTESYLLFMLGLLDDRHEPAGLLVHCISGWDRTPLFISLLRLSLWADGLAHASLSPQAILYFTLVYDWMAFSHKLRDRASRHEDILPFCFFMLPRIAAQHFALAPAPAPAADPEPAAPVPVPADLQSPAAASRLRSHSVEHNTLDLAALQSSLGSWQYVTRESERGNEALSLRATKLQAVCDLFADLHAATTPTSAASTPSNWFFGSIVDWLSPSVSPRGSASASASTSA</sequence>
<organism evidence="1 2">
    <name type="scientific">Thecamonas trahens ATCC 50062</name>
    <dbReference type="NCBI Taxonomy" id="461836"/>
    <lineage>
        <taxon>Eukaryota</taxon>
        <taxon>Apusozoa</taxon>
        <taxon>Apusomonadida</taxon>
        <taxon>Apusomonadidae</taxon>
        <taxon>Thecamonas</taxon>
    </lineage>
</organism>
<dbReference type="InterPro" id="IPR016130">
    <property type="entry name" value="Tyr_Pase_AS"/>
</dbReference>
<dbReference type="STRING" id="461836.A0A0L0D8P6"/>
<protein>
    <submittedName>
        <fullName evidence="1">MTMR14 protein</fullName>
    </submittedName>
</protein>
<evidence type="ECO:0000313" key="2">
    <source>
        <dbReference type="Proteomes" id="UP000054408"/>
    </source>
</evidence>
<dbReference type="OrthoDB" id="2408718at2759"/>
<dbReference type="SUPFAM" id="SSF52799">
    <property type="entry name" value="(Phosphotyrosine protein) phosphatases II"/>
    <property type="match status" value="1"/>
</dbReference>
<dbReference type="Pfam" id="PF13350">
    <property type="entry name" value="Y_phosphatase3"/>
    <property type="match status" value="1"/>
</dbReference>
<accession>A0A0L0D8P6</accession>
<dbReference type="PROSITE" id="PS00383">
    <property type="entry name" value="TYR_PHOSPHATASE_1"/>
    <property type="match status" value="1"/>
</dbReference>
<dbReference type="Gene3D" id="3.90.190.10">
    <property type="entry name" value="Protein tyrosine phosphatase superfamily"/>
    <property type="match status" value="1"/>
</dbReference>
<dbReference type="InterPro" id="IPR026893">
    <property type="entry name" value="Tyr/Ser_Pase_IphP-type"/>
</dbReference>
<dbReference type="EMBL" id="GL349434">
    <property type="protein sequence ID" value="KNC48714.1"/>
    <property type="molecule type" value="Genomic_DNA"/>
</dbReference>